<evidence type="ECO:0000256" key="1">
    <source>
        <dbReference type="SAM" id="MobiDB-lite"/>
    </source>
</evidence>
<sequence length="92" mass="9133">MAGRDDGGSETSGDPAGGSSQEVASLKAEMGSLSEQISQLTMLVTSLASRKMEESGGAKEGAAGRGNATESIAALPAVAHGRAPQVESARTD</sequence>
<keyword evidence="3" id="KW-1185">Reference proteome</keyword>
<dbReference type="InParanoid" id="D7G5T3"/>
<accession>D7G5T3</accession>
<reference evidence="2 3" key="1">
    <citation type="journal article" date="2010" name="Nature">
        <title>The Ectocarpus genome and the independent evolution of multicellularity in brown algae.</title>
        <authorList>
            <person name="Cock J.M."/>
            <person name="Sterck L."/>
            <person name="Rouze P."/>
            <person name="Scornet D."/>
            <person name="Allen A.E."/>
            <person name="Amoutzias G."/>
            <person name="Anthouard V."/>
            <person name="Artiguenave F."/>
            <person name="Aury J.M."/>
            <person name="Badger J.H."/>
            <person name="Beszteri B."/>
            <person name="Billiau K."/>
            <person name="Bonnet E."/>
            <person name="Bothwell J.H."/>
            <person name="Bowler C."/>
            <person name="Boyen C."/>
            <person name="Brownlee C."/>
            <person name="Carrano C.J."/>
            <person name="Charrier B."/>
            <person name="Cho G.Y."/>
            <person name="Coelho S.M."/>
            <person name="Collen J."/>
            <person name="Corre E."/>
            <person name="Da Silva C."/>
            <person name="Delage L."/>
            <person name="Delaroque N."/>
            <person name="Dittami S.M."/>
            <person name="Doulbeau S."/>
            <person name="Elias M."/>
            <person name="Farnham G."/>
            <person name="Gachon C.M."/>
            <person name="Gschloessl B."/>
            <person name="Heesch S."/>
            <person name="Jabbari K."/>
            <person name="Jubin C."/>
            <person name="Kawai H."/>
            <person name="Kimura K."/>
            <person name="Kloareg B."/>
            <person name="Kupper F.C."/>
            <person name="Lang D."/>
            <person name="Le Bail A."/>
            <person name="Leblanc C."/>
            <person name="Lerouge P."/>
            <person name="Lohr M."/>
            <person name="Lopez P.J."/>
            <person name="Martens C."/>
            <person name="Maumus F."/>
            <person name="Michel G."/>
            <person name="Miranda-Saavedra D."/>
            <person name="Morales J."/>
            <person name="Moreau H."/>
            <person name="Motomura T."/>
            <person name="Nagasato C."/>
            <person name="Napoli C.A."/>
            <person name="Nelson D.R."/>
            <person name="Nyvall-Collen P."/>
            <person name="Peters A.F."/>
            <person name="Pommier C."/>
            <person name="Potin P."/>
            <person name="Poulain J."/>
            <person name="Quesneville H."/>
            <person name="Read B."/>
            <person name="Rensing S.A."/>
            <person name="Ritter A."/>
            <person name="Rousvoal S."/>
            <person name="Samanta M."/>
            <person name="Samson G."/>
            <person name="Schroeder D.C."/>
            <person name="Segurens B."/>
            <person name="Strittmatter M."/>
            <person name="Tonon T."/>
            <person name="Tregear J.W."/>
            <person name="Valentin K."/>
            <person name="von Dassow P."/>
            <person name="Yamagishi T."/>
            <person name="Van de Peer Y."/>
            <person name="Wincker P."/>
        </authorList>
    </citation>
    <scope>NUCLEOTIDE SEQUENCE [LARGE SCALE GENOMIC DNA]</scope>
    <source>
        <strain evidence="3">Ec32 / CCAP1310/4</strain>
    </source>
</reference>
<dbReference type="Proteomes" id="UP000002630">
    <property type="component" value="Linkage Group LG26"/>
</dbReference>
<evidence type="ECO:0000313" key="2">
    <source>
        <dbReference type="EMBL" id="CBJ27380.1"/>
    </source>
</evidence>
<name>D7G5T3_ECTSI</name>
<organism evidence="2 3">
    <name type="scientific">Ectocarpus siliculosus</name>
    <name type="common">Brown alga</name>
    <name type="synonym">Conferva siliculosa</name>
    <dbReference type="NCBI Taxonomy" id="2880"/>
    <lineage>
        <taxon>Eukaryota</taxon>
        <taxon>Sar</taxon>
        <taxon>Stramenopiles</taxon>
        <taxon>Ochrophyta</taxon>
        <taxon>PX clade</taxon>
        <taxon>Phaeophyceae</taxon>
        <taxon>Ectocarpales</taxon>
        <taxon>Ectocarpaceae</taxon>
        <taxon>Ectocarpus</taxon>
    </lineage>
</organism>
<protein>
    <submittedName>
        <fullName evidence="2">Uncharacterized protein</fullName>
    </submittedName>
</protein>
<evidence type="ECO:0000313" key="3">
    <source>
        <dbReference type="Proteomes" id="UP000002630"/>
    </source>
</evidence>
<proteinExistence type="predicted"/>
<gene>
    <name evidence="2" type="ORF">Esi_0067_0083</name>
</gene>
<dbReference type="AlphaFoldDB" id="D7G5T3"/>
<dbReference type="EMBL" id="FN648894">
    <property type="protein sequence ID" value="CBJ27380.1"/>
    <property type="molecule type" value="Genomic_DNA"/>
</dbReference>
<feature type="region of interest" description="Disordered" evidence="1">
    <location>
        <begin position="49"/>
        <end position="92"/>
    </location>
</feature>
<feature type="region of interest" description="Disordered" evidence="1">
    <location>
        <begin position="1"/>
        <end position="32"/>
    </location>
</feature>
<dbReference type="OrthoDB" id="1193898at2759"/>
<dbReference type="EMBL" id="FN649751">
    <property type="protein sequence ID" value="CBJ27380.1"/>
    <property type="molecule type" value="Genomic_DNA"/>
</dbReference>